<keyword evidence="2" id="KW-1185">Reference proteome</keyword>
<accession>A0A8E4ZCP5</accession>
<protein>
    <submittedName>
        <fullName evidence="1">Structural protein</fullName>
    </submittedName>
</protein>
<dbReference type="EMBL" id="MT732458">
    <property type="protein sequence ID" value="QQV90562.1"/>
    <property type="molecule type" value="Genomic_DNA"/>
</dbReference>
<name>A0A8E4ZCP5_9CAUD</name>
<organism evidence="1 2">
    <name type="scientific">Polaribacter phage Danklef_1</name>
    <dbReference type="NCBI Taxonomy" id="2745646"/>
    <lineage>
        <taxon>Viruses</taxon>
        <taxon>Duplodnaviria</taxon>
        <taxon>Heunggongvirae</taxon>
        <taxon>Uroviricota</taxon>
        <taxon>Caudoviricetes</taxon>
        <taxon>Forsetiviridae</taxon>
        <taxon>Freyavirus</taxon>
        <taxon>Freyavirus danklef</taxon>
    </lineage>
</organism>
<gene>
    <name evidence="1" type="ORF">Danklef1_8</name>
</gene>
<reference evidence="1" key="1">
    <citation type="submission" date="2020-07" db="EMBL/GenBank/DDBJ databases">
        <title>Highly diverse flavobacterial phages as mortality factor during North Sea spring blooms.</title>
        <authorList>
            <person name="Bartlau N."/>
            <person name="Wichels A."/>
            <person name="Krohne G."/>
            <person name="Adriaenssens E.M."/>
            <person name="Heins A."/>
            <person name="Fuchs B.M."/>
            <person name="Amann R."/>
            <person name="Moraru C."/>
        </authorList>
    </citation>
    <scope>NUCLEOTIDE SEQUENCE</scope>
</reference>
<sequence>MIIVEELFKQIFETLPVMEIGGKTLKPKFDFGTKEDLLIFINDYADNKITPYPLLWLETPITKTGKEAKFESKVEIDFRLIIATITTANKTNLERIELTFKSTLIPLYENVIKAIRQSGRTKFIDEENNKRTDYYNYGLKELATDKDSLSSTAIWDAIKLDCKLQIIDSNCEIKIIY</sequence>
<evidence type="ECO:0000313" key="1">
    <source>
        <dbReference type="EMBL" id="QQV90562.1"/>
    </source>
</evidence>
<proteinExistence type="predicted"/>
<dbReference type="Proteomes" id="UP000693794">
    <property type="component" value="Segment"/>
</dbReference>
<evidence type="ECO:0000313" key="2">
    <source>
        <dbReference type="Proteomes" id="UP000693794"/>
    </source>
</evidence>